<dbReference type="InterPro" id="IPR006603">
    <property type="entry name" value="PQ-loop_rpt"/>
</dbReference>
<dbReference type="PANTHER" id="PTHR16201:SF44">
    <property type="entry name" value="SEVEN TRANSMEMBRANE PROTEIN 1"/>
    <property type="match status" value="1"/>
</dbReference>
<evidence type="ECO:0000256" key="2">
    <source>
        <dbReference type="ARBA" id="ARBA00022692"/>
    </source>
</evidence>
<proteinExistence type="inferred from homology"/>
<feature type="transmembrane region" description="Helical" evidence="7">
    <location>
        <begin position="239"/>
        <end position="260"/>
    </location>
</feature>
<keyword evidence="3 7" id="KW-1133">Transmembrane helix</keyword>
<comment type="similarity">
    <text evidence="5">Belongs to the laat-1 family.</text>
</comment>
<dbReference type="GO" id="GO:0034486">
    <property type="term" value="P:vacuolar transmembrane transport"/>
    <property type="evidence" value="ECO:0007669"/>
    <property type="project" value="UniProtKB-ARBA"/>
</dbReference>
<comment type="caution">
    <text evidence="8">The sequence shown here is derived from an EMBL/GenBank/DDBJ whole genome shotgun (WGS) entry which is preliminary data.</text>
</comment>
<evidence type="ECO:0000256" key="4">
    <source>
        <dbReference type="ARBA" id="ARBA00023136"/>
    </source>
</evidence>
<organism evidence="8 9">
    <name type="scientific">Armillaria novae-zelandiae</name>
    <dbReference type="NCBI Taxonomy" id="153914"/>
    <lineage>
        <taxon>Eukaryota</taxon>
        <taxon>Fungi</taxon>
        <taxon>Dikarya</taxon>
        <taxon>Basidiomycota</taxon>
        <taxon>Agaricomycotina</taxon>
        <taxon>Agaricomycetes</taxon>
        <taxon>Agaricomycetidae</taxon>
        <taxon>Agaricales</taxon>
        <taxon>Marasmiineae</taxon>
        <taxon>Physalacriaceae</taxon>
        <taxon>Armillaria</taxon>
    </lineage>
</organism>
<feature type="transmembrane region" description="Helical" evidence="7">
    <location>
        <begin position="131"/>
        <end position="152"/>
    </location>
</feature>
<feature type="transmembrane region" description="Helical" evidence="7">
    <location>
        <begin position="12"/>
        <end position="30"/>
    </location>
</feature>
<evidence type="ECO:0000313" key="9">
    <source>
        <dbReference type="Proteomes" id="UP001175227"/>
    </source>
</evidence>
<dbReference type="GO" id="GO:0015174">
    <property type="term" value="F:basic amino acid transmembrane transporter activity"/>
    <property type="evidence" value="ECO:0007669"/>
    <property type="project" value="UniProtKB-ARBA"/>
</dbReference>
<keyword evidence="9" id="KW-1185">Reference proteome</keyword>
<dbReference type="EMBL" id="JAUEPR010000003">
    <property type="protein sequence ID" value="KAK0487377.1"/>
    <property type="molecule type" value="Genomic_DNA"/>
</dbReference>
<accession>A0AA39UFL6</accession>
<feature type="transmembrane region" description="Helical" evidence="7">
    <location>
        <begin position="69"/>
        <end position="90"/>
    </location>
</feature>
<evidence type="ECO:0000256" key="1">
    <source>
        <dbReference type="ARBA" id="ARBA00004141"/>
    </source>
</evidence>
<dbReference type="FunFam" id="1.20.1280.290:FF:000012">
    <property type="entry name" value="Vacuolar membrane PQ loop repeat protein"/>
    <property type="match status" value="1"/>
</dbReference>
<dbReference type="InterPro" id="IPR051415">
    <property type="entry name" value="LAAT-1"/>
</dbReference>
<feature type="transmembrane region" description="Helical" evidence="7">
    <location>
        <begin position="202"/>
        <end position="219"/>
    </location>
</feature>
<dbReference type="Proteomes" id="UP001175227">
    <property type="component" value="Unassembled WGS sequence"/>
</dbReference>
<keyword evidence="4 7" id="KW-0472">Membrane</keyword>
<evidence type="ECO:0000313" key="8">
    <source>
        <dbReference type="EMBL" id="KAK0487377.1"/>
    </source>
</evidence>
<dbReference type="SMART" id="SM00679">
    <property type="entry name" value="CTNS"/>
    <property type="match status" value="2"/>
</dbReference>
<reference evidence="8" key="1">
    <citation type="submission" date="2023-06" db="EMBL/GenBank/DDBJ databases">
        <authorList>
            <consortium name="Lawrence Berkeley National Laboratory"/>
            <person name="Ahrendt S."/>
            <person name="Sahu N."/>
            <person name="Indic B."/>
            <person name="Wong-Bajracharya J."/>
            <person name="Merenyi Z."/>
            <person name="Ke H.-M."/>
            <person name="Monk M."/>
            <person name="Kocsube S."/>
            <person name="Drula E."/>
            <person name="Lipzen A."/>
            <person name="Balint B."/>
            <person name="Henrissat B."/>
            <person name="Andreopoulos B."/>
            <person name="Martin F.M."/>
            <person name="Harder C.B."/>
            <person name="Rigling D."/>
            <person name="Ford K.L."/>
            <person name="Foster G.D."/>
            <person name="Pangilinan J."/>
            <person name="Papanicolaou A."/>
            <person name="Barry K."/>
            <person name="LaButti K."/>
            <person name="Viragh M."/>
            <person name="Koriabine M."/>
            <person name="Yan M."/>
            <person name="Riley R."/>
            <person name="Champramary S."/>
            <person name="Plett K.L."/>
            <person name="Tsai I.J."/>
            <person name="Slot J."/>
            <person name="Sipos G."/>
            <person name="Plett J."/>
            <person name="Nagy L.G."/>
            <person name="Grigoriev I.V."/>
        </authorList>
    </citation>
    <scope>NUCLEOTIDE SEQUENCE</scope>
    <source>
        <strain evidence="8">ICMP 16352</strain>
    </source>
</reference>
<dbReference type="PANTHER" id="PTHR16201">
    <property type="entry name" value="SEVEN TRANSMEMBRANE PROTEIN 1-RELATED"/>
    <property type="match status" value="1"/>
</dbReference>
<dbReference type="Pfam" id="PF04193">
    <property type="entry name" value="PQ-loop"/>
    <property type="match status" value="2"/>
</dbReference>
<keyword evidence="2 7" id="KW-0812">Transmembrane</keyword>
<comment type="subcellular location">
    <subcellularLocation>
        <location evidence="1">Membrane</location>
        <topology evidence="1">Multi-pass membrane protein</topology>
    </subcellularLocation>
</comment>
<evidence type="ECO:0000256" key="3">
    <source>
        <dbReference type="ARBA" id="ARBA00022989"/>
    </source>
</evidence>
<gene>
    <name evidence="8" type="ORF">IW261DRAFT_1558459</name>
</gene>
<feature type="transmembrane region" description="Helical" evidence="7">
    <location>
        <begin position="42"/>
        <end position="63"/>
    </location>
</feature>
<sequence>MSLEENEAISSILGWTSIACWIIVYSPQLYENYALQSGEGLSILFILVWLVGDLCNLAGATLAGLLPTVIILAVYYSVCDLALLCQVYYYRWKDGRPIFTSRYAYEGTREETTPLLPGDARIEVGLPMRVLVLRYAGAVVFVFVTGILAWWISGGAEEEDNEPRDIPTHIKWTVQILGWTSAVLYLGARIPQIVKNFQTRCAGLSPALFFFSIFGNVTYALSICAKSMDKKYLVTNASWLAGSGLTVFLDIIILCQIFSFQYLPALRKAHVAPES</sequence>
<evidence type="ECO:0000256" key="6">
    <source>
        <dbReference type="ARBA" id="ARBA00050768"/>
    </source>
</evidence>
<evidence type="ECO:0000256" key="7">
    <source>
        <dbReference type="SAM" id="Phobius"/>
    </source>
</evidence>
<dbReference type="FunFam" id="1.20.1280.290:FF:000009">
    <property type="entry name" value="PQ loop repeat family protein"/>
    <property type="match status" value="1"/>
</dbReference>
<dbReference type="GO" id="GO:0098852">
    <property type="term" value="C:lytic vacuole membrane"/>
    <property type="evidence" value="ECO:0007669"/>
    <property type="project" value="UniProtKB-ARBA"/>
</dbReference>
<comment type="catalytic activity">
    <reaction evidence="6">
        <text>L-histidine(out) + L-arginine(in) = L-histidine(in) + L-arginine(out)</text>
        <dbReference type="Rhea" id="RHEA:71063"/>
        <dbReference type="ChEBI" id="CHEBI:32682"/>
        <dbReference type="ChEBI" id="CHEBI:57595"/>
    </reaction>
</comment>
<protein>
    <submittedName>
        <fullName evidence="8">PQ loop repeat-domain-containing protein</fullName>
    </submittedName>
</protein>
<evidence type="ECO:0000256" key="5">
    <source>
        <dbReference type="ARBA" id="ARBA00038039"/>
    </source>
</evidence>
<feature type="transmembrane region" description="Helical" evidence="7">
    <location>
        <begin position="172"/>
        <end position="190"/>
    </location>
</feature>
<dbReference type="Gene3D" id="1.20.1280.290">
    <property type="match status" value="2"/>
</dbReference>
<dbReference type="AlphaFoldDB" id="A0AA39UFL6"/>
<name>A0AA39UFL6_9AGAR</name>